<keyword evidence="2 5" id="KW-0808">Transferase</keyword>
<dbReference type="OrthoDB" id="435282at2759"/>
<dbReference type="STRING" id="236234.A0A1J9QPB8"/>
<feature type="region of interest" description="Disordered" evidence="6">
    <location>
        <begin position="274"/>
        <end position="297"/>
    </location>
</feature>
<feature type="compositionally biased region" description="Basic residues" evidence="6">
    <location>
        <begin position="285"/>
        <end position="296"/>
    </location>
</feature>
<dbReference type="SUPFAM" id="SSF53335">
    <property type="entry name" value="S-adenosyl-L-methionine-dependent methyltransferases"/>
    <property type="match status" value="1"/>
</dbReference>
<dbReference type="InterPro" id="IPR049560">
    <property type="entry name" value="MeTrfase_RsmB-F_NOP2_cat"/>
</dbReference>
<evidence type="ECO:0000256" key="4">
    <source>
        <dbReference type="ARBA" id="ARBA00022884"/>
    </source>
</evidence>
<feature type="compositionally biased region" description="Acidic residues" evidence="6">
    <location>
        <begin position="526"/>
        <end position="539"/>
    </location>
</feature>
<dbReference type="PROSITE" id="PS51686">
    <property type="entry name" value="SAM_MT_RSMB_NOP"/>
    <property type="match status" value="1"/>
</dbReference>
<feature type="active site" description="Nucleophile" evidence="5">
    <location>
        <position position="471"/>
    </location>
</feature>
<dbReference type="PRINTS" id="PR02008">
    <property type="entry name" value="RCMTFAMILY"/>
</dbReference>
<dbReference type="AlphaFoldDB" id="A0A1J9QPB8"/>
<dbReference type="Pfam" id="PF01189">
    <property type="entry name" value="Methyltr_RsmB-F"/>
    <property type="match status" value="1"/>
</dbReference>
<dbReference type="InterPro" id="IPR048889">
    <property type="entry name" value="NSUN5_RCM1_N"/>
</dbReference>
<gene>
    <name evidence="8" type="ORF">BKCO1_5600017</name>
</gene>
<comment type="caution">
    <text evidence="8">The sequence shown here is derived from an EMBL/GenBank/DDBJ whole genome shotgun (WGS) entry which is preliminary data.</text>
</comment>
<feature type="region of interest" description="Disordered" evidence="6">
    <location>
        <begin position="568"/>
        <end position="607"/>
    </location>
</feature>
<dbReference type="Gene3D" id="3.40.50.150">
    <property type="entry name" value="Vaccinia Virus protein VP39"/>
    <property type="match status" value="1"/>
</dbReference>
<feature type="region of interest" description="Disordered" evidence="6">
    <location>
        <begin position="518"/>
        <end position="539"/>
    </location>
</feature>
<dbReference type="GO" id="GO:0008173">
    <property type="term" value="F:RNA methyltransferase activity"/>
    <property type="evidence" value="ECO:0007669"/>
    <property type="project" value="InterPro"/>
</dbReference>
<feature type="binding site" evidence="5">
    <location>
        <position position="330"/>
    </location>
    <ligand>
        <name>S-adenosyl-L-methionine</name>
        <dbReference type="ChEBI" id="CHEBI:59789"/>
    </ligand>
</feature>
<dbReference type="InterPro" id="IPR029063">
    <property type="entry name" value="SAM-dependent_MTases_sf"/>
</dbReference>
<keyword evidence="3 5" id="KW-0949">S-adenosyl-L-methionine</keyword>
<dbReference type="InterPro" id="IPR049561">
    <property type="entry name" value="NSUN5_7_fdxn-like"/>
</dbReference>
<feature type="domain" description="SAM-dependent MTase RsmB/NOP-type" evidence="7">
    <location>
        <begin position="146"/>
        <end position="571"/>
    </location>
</feature>
<dbReference type="GeneID" id="31017636"/>
<evidence type="ECO:0000313" key="8">
    <source>
        <dbReference type="EMBL" id="OJD30758.1"/>
    </source>
</evidence>
<feature type="binding site" evidence="5">
    <location>
        <position position="301"/>
    </location>
    <ligand>
        <name>S-adenosyl-L-methionine</name>
        <dbReference type="ChEBI" id="CHEBI:59789"/>
    </ligand>
</feature>
<dbReference type="GO" id="GO:0070475">
    <property type="term" value="P:rRNA base methylation"/>
    <property type="evidence" value="ECO:0007669"/>
    <property type="project" value="TreeGrafter"/>
</dbReference>
<evidence type="ECO:0000256" key="1">
    <source>
        <dbReference type="ARBA" id="ARBA00022603"/>
    </source>
</evidence>
<feature type="compositionally biased region" description="Acidic residues" evidence="6">
    <location>
        <begin position="590"/>
        <end position="607"/>
    </location>
</feature>
<sequence>MSLYYEAAAILENAEKTGGSLTSRIYGKKGLKSKPTAIYALVTEATKWSAVLKDVVENSGTLKLEKKLTPLLAVLLTHDLLVSKGGVAAPAAHPLKLAITRHKARLSAEFTKLRVKRGFSSLDAFRKHINACAESGTSATSGDASSTPTTITEHPRWVRVNAVRTTLQAQLSTTFAGYAPKASLADVMAAPASAKVLHVDEHIPDLLALPPRADLSRVKAYQAGELIIQDKASCFPAYLLDVQPDDGDIIDGCAAPGNKTTHLAAIVARNAAARPAADSDSGHPKNTKGNKQRKQHIIACERDKRRSAILEKMVSLAGANKLVTVKPRQDFLNLDPTAPDLASVGAILLDPSCSGSGIISRDDDVKLVLPSAAAAAPQQQQPPSSSSKKRKRKGTTTTTTTTTEPPVPSPTPSTLSLPLTEQDDPEDENPTTTTATTPLATRLSSLSAFQLKLLTHAMRFPAARKLTYSTCSVHAQENEHVVLRALRSPVATARGWRVLRREEQVGGMRAWRVRGEKRGDKRGADGDGDDVAESLGWSEEEEGVVREACVRGEKGTGEGTMGFFVVGFVREGEDGDGGEEEMEGGSANAEEVDEEEEDEWNGFSDDE</sequence>
<dbReference type="RefSeq" id="XP_020127018.1">
    <property type="nucleotide sequence ID" value="XM_020277375.1"/>
</dbReference>
<keyword evidence="1 5" id="KW-0489">Methyltransferase</keyword>
<feature type="compositionally biased region" description="Acidic residues" evidence="6">
    <location>
        <begin position="573"/>
        <end position="583"/>
    </location>
</feature>
<evidence type="ECO:0000256" key="3">
    <source>
        <dbReference type="ARBA" id="ARBA00022691"/>
    </source>
</evidence>
<comment type="similarity">
    <text evidence="5">Belongs to the class I-like SAM-binding methyltransferase superfamily. RsmB/NOP family.</text>
</comment>
<evidence type="ECO:0000259" key="7">
    <source>
        <dbReference type="PROSITE" id="PS51686"/>
    </source>
</evidence>
<proteinExistence type="inferred from homology"/>
<name>A0A1J9QPB8_9PEZI</name>
<evidence type="ECO:0000256" key="5">
    <source>
        <dbReference type="PROSITE-ProRule" id="PRU01023"/>
    </source>
</evidence>
<feature type="region of interest" description="Disordered" evidence="6">
    <location>
        <begin position="372"/>
        <end position="438"/>
    </location>
</feature>
<evidence type="ECO:0000256" key="6">
    <source>
        <dbReference type="SAM" id="MobiDB-lite"/>
    </source>
</evidence>
<reference evidence="8 9" key="1">
    <citation type="submission" date="2016-10" db="EMBL/GenBank/DDBJ databases">
        <title>Proteomics and genomics reveal pathogen-plant mechanisms compatible with a hemibiotrophic lifestyle of Diplodia corticola.</title>
        <authorList>
            <person name="Fernandes I."/>
            <person name="De Jonge R."/>
            <person name="Van De Peer Y."/>
            <person name="Devreese B."/>
            <person name="Alves A."/>
            <person name="Esteves A.C."/>
        </authorList>
    </citation>
    <scope>NUCLEOTIDE SEQUENCE [LARGE SCALE GENOMIC DNA]</scope>
    <source>
        <strain evidence="8 9">CBS 112549</strain>
    </source>
</reference>
<dbReference type="EMBL" id="MNUE01000056">
    <property type="protein sequence ID" value="OJD30758.1"/>
    <property type="molecule type" value="Genomic_DNA"/>
</dbReference>
<feature type="binding site" evidence="5">
    <location>
        <position position="350"/>
    </location>
    <ligand>
        <name>S-adenosyl-L-methionine</name>
        <dbReference type="ChEBI" id="CHEBI:59789"/>
    </ligand>
</feature>
<dbReference type="PANTHER" id="PTHR22807">
    <property type="entry name" value="NOP2 YEAST -RELATED NOL1/NOP2/FMU SUN DOMAIN-CONTAINING"/>
    <property type="match status" value="1"/>
</dbReference>
<organism evidence="8 9">
    <name type="scientific">Diplodia corticola</name>
    <dbReference type="NCBI Taxonomy" id="236234"/>
    <lineage>
        <taxon>Eukaryota</taxon>
        <taxon>Fungi</taxon>
        <taxon>Dikarya</taxon>
        <taxon>Ascomycota</taxon>
        <taxon>Pezizomycotina</taxon>
        <taxon>Dothideomycetes</taxon>
        <taxon>Dothideomycetes incertae sedis</taxon>
        <taxon>Botryosphaeriales</taxon>
        <taxon>Botryosphaeriaceae</taxon>
        <taxon>Diplodia</taxon>
    </lineage>
</organism>
<feature type="binding site" evidence="5">
    <location>
        <begin position="253"/>
        <end position="259"/>
    </location>
    <ligand>
        <name>S-adenosyl-L-methionine</name>
        <dbReference type="ChEBI" id="CHEBI:59789"/>
    </ligand>
</feature>
<dbReference type="Proteomes" id="UP000183809">
    <property type="component" value="Unassembled WGS sequence"/>
</dbReference>
<dbReference type="Gene3D" id="3.30.70.1170">
    <property type="entry name" value="Sun protein, domain 3"/>
    <property type="match status" value="1"/>
</dbReference>
<dbReference type="Pfam" id="PF21153">
    <property type="entry name" value="NSUN5_N"/>
    <property type="match status" value="1"/>
</dbReference>
<accession>A0A1J9QPB8</accession>
<dbReference type="PANTHER" id="PTHR22807:SF4">
    <property type="entry name" value="28S RRNA (CYTOSINE-C(5))-METHYLTRANSFERASE"/>
    <property type="match status" value="1"/>
</dbReference>
<feature type="compositionally biased region" description="Low complexity" evidence="6">
    <location>
        <begin position="395"/>
        <end position="404"/>
    </location>
</feature>
<evidence type="ECO:0000256" key="2">
    <source>
        <dbReference type="ARBA" id="ARBA00022679"/>
    </source>
</evidence>
<dbReference type="InterPro" id="IPR023267">
    <property type="entry name" value="RCMT"/>
</dbReference>
<keyword evidence="4 5" id="KW-0694">RNA-binding</keyword>
<protein>
    <submittedName>
        <fullName evidence="8">Nol1 nop2 sun family protein</fullName>
    </submittedName>
</protein>
<dbReference type="GO" id="GO:0003723">
    <property type="term" value="F:RNA binding"/>
    <property type="evidence" value="ECO:0007669"/>
    <property type="project" value="UniProtKB-UniRule"/>
</dbReference>
<dbReference type="Pfam" id="PF21148">
    <property type="entry name" value="NSUN5_fdxn-like"/>
    <property type="match status" value="1"/>
</dbReference>
<feature type="compositionally biased region" description="Low complexity" evidence="6">
    <location>
        <begin position="372"/>
        <end position="386"/>
    </location>
</feature>
<evidence type="ECO:0000313" key="9">
    <source>
        <dbReference type="Proteomes" id="UP000183809"/>
    </source>
</evidence>
<dbReference type="InterPro" id="IPR001678">
    <property type="entry name" value="MeTrfase_RsmB-F_NOP2_dom"/>
</dbReference>
<keyword evidence="9" id="KW-1185">Reference proteome</keyword>
<dbReference type="GO" id="GO:0005730">
    <property type="term" value="C:nucleolus"/>
    <property type="evidence" value="ECO:0007669"/>
    <property type="project" value="TreeGrafter"/>
</dbReference>